<dbReference type="InterPro" id="IPR017871">
    <property type="entry name" value="ABC_transporter-like_CS"/>
</dbReference>
<dbReference type="EMBL" id="CP018335">
    <property type="protein sequence ID" value="APM41338.1"/>
    <property type="molecule type" value="Genomic_DNA"/>
</dbReference>
<dbReference type="PROSITE" id="PS50893">
    <property type="entry name" value="ABC_TRANSPORTER_2"/>
    <property type="match status" value="1"/>
</dbReference>
<dbReference type="SMART" id="SM00382">
    <property type="entry name" value="AAA"/>
    <property type="match status" value="1"/>
</dbReference>
<reference evidence="5 6" key="1">
    <citation type="submission" date="2016-12" db="EMBL/GenBank/DDBJ databases">
        <title>Complete genome sequence of Clostridium kluyveri JZZ isolated from the pit mud of a Chinese flavor liquor-making factory.</title>
        <authorList>
            <person name="Wang Y."/>
        </authorList>
    </citation>
    <scope>NUCLEOTIDE SEQUENCE [LARGE SCALE GENOMIC DNA]</scope>
    <source>
        <strain evidence="5 6">JZZ</strain>
    </source>
</reference>
<dbReference type="CDD" id="cd03230">
    <property type="entry name" value="ABC_DR_subfamily_A"/>
    <property type="match status" value="1"/>
</dbReference>
<evidence type="ECO:0000313" key="5">
    <source>
        <dbReference type="EMBL" id="APM41338.1"/>
    </source>
</evidence>
<keyword evidence="1" id="KW-0813">Transport</keyword>
<proteinExistence type="predicted"/>
<evidence type="ECO:0000256" key="3">
    <source>
        <dbReference type="ARBA" id="ARBA00022840"/>
    </source>
</evidence>
<dbReference type="InterPro" id="IPR003439">
    <property type="entry name" value="ABC_transporter-like_ATP-bd"/>
</dbReference>
<dbReference type="InterPro" id="IPR027417">
    <property type="entry name" value="P-loop_NTPase"/>
</dbReference>
<protein>
    <recommendedName>
        <fullName evidence="4">ABC transporter domain-containing protein</fullName>
    </recommendedName>
</protein>
<dbReference type="InterPro" id="IPR051782">
    <property type="entry name" value="ABC_Transporter_VariousFunc"/>
</dbReference>
<accession>A0A1L5FE97</accession>
<dbReference type="PANTHER" id="PTHR42939:SF1">
    <property type="entry name" value="ABC TRANSPORTER ATP-BINDING PROTEIN ALBC-RELATED"/>
    <property type="match status" value="1"/>
</dbReference>
<dbReference type="Pfam" id="PF00005">
    <property type="entry name" value="ABC_tran"/>
    <property type="match status" value="1"/>
</dbReference>
<feature type="domain" description="ABC transporter" evidence="4">
    <location>
        <begin position="1"/>
        <end position="220"/>
    </location>
</feature>
<dbReference type="Proteomes" id="UP000184604">
    <property type="component" value="Chromosome"/>
</dbReference>
<dbReference type="Gene3D" id="3.40.50.300">
    <property type="entry name" value="P-loop containing nucleotide triphosphate hydrolases"/>
    <property type="match status" value="1"/>
</dbReference>
<keyword evidence="3" id="KW-0067">ATP-binding</keyword>
<evidence type="ECO:0000256" key="1">
    <source>
        <dbReference type="ARBA" id="ARBA00022448"/>
    </source>
</evidence>
<dbReference type="GO" id="GO:0005524">
    <property type="term" value="F:ATP binding"/>
    <property type="evidence" value="ECO:0007669"/>
    <property type="project" value="UniProtKB-KW"/>
</dbReference>
<dbReference type="SUPFAM" id="SSF52540">
    <property type="entry name" value="P-loop containing nucleoside triphosphate hydrolases"/>
    <property type="match status" value="1"/>
</dbReference>
<dbReference type="AlphaFoldDB" id="A0A1L5FE97"/>
<keyword evidence="2" id="KW-0547">Nucleotide-binding</keyword>
<dbReference type="PANTHER" id="PTHR42939">
    <property type="entry name" value="ABC TRANSPORTER ATP-BINDING PROTEIN ALBC-RELATED"/>
    <property type="match status" value="1"/>
</dbReference>
<evidence type="ECO:0000313" key="6">
    <source>
        <dbReference type="Proteomes" id="UP000184604"/>
    </source>
</evidence>
<organism evidence="5 6">
    <name type="scientific">Clostridium kluyveri</name>
    <dbReference type="NCBI Taxonomy" id="1534"/>
    <lineage>
        <taxon>Bacteria</taxon>
        <taxon>Bacillati</taxon>
        <taxon>Bacillota</taxon>
        <taxon>Clostridia</taxon>
        <taxon>Eubacteriales</taxon>
        <taxon>Clostridiaceae</taxon>
        <taxon>Clostridium</taxon>
    </lineage>
</organism>
<dbReference type="GO" id="GO:0016887">
    <property type="term" value="F:ATP hydrolysis activity"/>
    <property type="evidence" value="ECO:0007669"/>
    <property type="project" value="InterPro"/>
</dbReference>
<evidence type="ECO:0000259" key="4">
    <source>
        <dbReference type="PROSITE" id="PS50893"/>
    </source>
</evidence>
<gene>
    <name evidence="5" type="ORF">BS101_19930</name>
</gene>
<dbReference type="PROSITE" id="PS00211">
    <property type="entry name" value="ABC_TRANSPORTER_1"/>
    <property type="match status" value="1"/>
</dbReference>
<evidence type="ECO:0000256" key="2">
    <source>
        <dbReference type="ARBA" id="ARBA00022741"/>
    </source>
</evidence>
<sequence length="236" mass="26728">MTALKDITLKINSGSITGFAGENGSGKSTTINILTSLITKSSGYVEIFGKELNEKNCNDIKRKIGFVGEQIVAFQHLNVIDYWNFIGRIFKLKKSDIYNRIDELLDILDLQKDKNKIMRKFSKGMKQKALLGGALIHSPQLLILDEPLDGIDLPSRIVIKNILKQMNSNGVTIFISSHDFSLIEDICTDVVVINEGTIKFNDTVDELYNQYKNLSLEQIFIKLINKEDKLNKKLSW</sequence>
<dbReference type="InterPro" id="IPR003593">
    <property type="entry name" value="AAA+_ATPase"/>
</dbReference>
<name>A0A1L5FE97_CLOKL</name>